<dbReference type="Proteomes" id="UP001056756">
    <property type="component" value="Chromosome"/>
</dbReference>
<protein>
    <recommendedName>
        <fullName evidence="3">Butirosin biosynthesis protein H N-terminal domain-containing protein</fullName>
    </recommendedName>
</protein>
<name>A0A9J6ZCX1_9BACL</name>
<evidence type="ECO:0000313" key="1">
    <source>
        <dbReference type="EMBL" id="URN93887.1"/>
    </source>
</evidence>
<organism evidence="1 2">
    <name type="scientific">Candidatus Pristimantibacillus lignocellulolyticus</name>
    <dbReference type="NCBI Taxonomy" id="2994561"/>
    <lineage>
        <taxon>Bacteria</taxon>
        <taxon>Bacillati</taxon>
        <taxon>Bacillota</taxon>
        <taxon>Bacilli</taxon>
        <taxon>Bacillales</taxon>
        <taxon>Paenibacillaceae</taxon>
        <taxon>Candidatus Pristimantibacillus</taxon>
    </lineage>
</organism>
<dbReference type="EMBL" id="CP097899">
    <property type="protein sequence ID" value="URN93887.1"/>
    <property type="molecule type" value="Genomic_DNA"/>
</dbReference>
<gene>
    <name evidence="1" type="ORF">NAG76_18980</name>
</gene>
<sequence length="310" mass="36812">MYKLLFRYEENYFNCRNAQLVSHLRTKGVPVDYYFYNCFENTKTIYDHLFTQNKNRWLFDTNCISKNQDFNLLGVNVVEKKYTRFQSAKEHIAQLVKEDLSIFIWLCNYYIPHREHYQQYRSFHSFIFDDLIEGEEPHYVVQDPPKFRGEISEAIIKKAFTATPGMIRGITYLDYASVEVDTKNLMNKYKEWLNSFTDDFSTYMIVQKLIPNHLIKDVEKFMYFFAILFGSRLLFSRFLEVMSFDQALVNEAAECSGISESIHSMLLNYYEKKEEVDIEWIISQITVLVEKEKALISALKKADLASDHLL</sequence>
<evidence type="ECO:0008006" key="3">
    <source>
        <dbReference type="Google" id="ProtNLM"/>
    </source>
</evidence>
<dbReference type="KEGG" id="plig:NAG76_18980"/>
<evidence type="ECO:0000313" key="2">
    <source>
        <dbReference type="Proteomes" id="UP001056756"/>
    </source>
</evidence>
<reference evidence="1" key="1">
    <citation type="submission" date="2022-05" db="EMBL/GenBank/DDBJ databases">
        <title>Novel bacterial taxa in a minimal lignocellulolytic consortium and its capacity to transform plastics disclosed by genome-resolved metagenomics.</title>
        <authorList>
            <person name="Rodriguez C.A.D."/>
            <person name="Diaz-Garcia L."/>
            <person name="Herrera K."/>
            <person name="Tarazona N.A."/>
            <person name="Sproer C."/>
            <person name="Overmann J."/>
            <person name="Jimenez D.J."/>
        </authorList>
    </citation>
    <scope>NUCLEOTIDE SEQUENCE</scope>
    <source>
        <strain evidence="1">MAG5</strain>
    </source>
</reference>
<accession>A0A9J6ZCX1</accession>
<dbReference type="AlphaFoldDB" id="A0A9J6ZCX1"/>
<proteinExistence type="predicted"/>